<dbReference type="Pfam" id="PF01022">
    <property type="entry name" value="HTH_5"/>
    <property type="match status" value="1"/>
</dbReference>
<dbReference type="SUPFAM" id="SSF46785">
    <property type="entry name" value="Winged helix' DNA-binding domain"/>
    <property type="match status" value="1"/>
</dbReference>
<dbReference type="InterPro" id="IPR001845">
    <property type="entry name" value="HTH_ArsR_DNA-bd_dom"/>
</dbReference>
<evidence type="ECO:0000313" key="3">
    <source>
        <dbReference type="Proteomes" id="UP000316196"/>
    </source>
</evidence>
<feature type="domain" description="HTH arsR-type" evidence="1">
    <location>
        <begin position="2"/>
        <end position="99"/>
    </location>
</feature>
<keyword evidence="3" id="KW-1185">Reference proteome</keyword>
<protein>
    <submittedName>
        <fullName evidence="2">ArsR family transcriptional regulator</fullName>
    </submittedName>
</protein>
<dbReference type="EMBL" id="VFOR01000003">
    <property type="protein sequence ID" value="TQL57261.1"/>
    <property type="molecule type" value="Genomic_DNA"/>
</dbReference>
<gene>
    <name evidence="2" type="ORF">FB460_2337</name>
</gene>
<dbReference type="InterPro" id="IPR036390">
    <property type="entry name" value="WH_DNA-bd_sf"/>
</dbReference>
<dbReference type="AlphaFoldDB" id="A0A542ZAE2"/>
<dbReference type="CDD" id="cd00090">
    <property type="entry name" value="HTH_ARSR"/>
    <property type="match status" value="1"/>
</dbReference>
<name>A0A542ZAE2_9ACTN</name>
<organism evidence="2 3">
    <name type="scientific">Propioniferax innocua</name>
    <dbReference type="NCBI Taxonomy" id="1753"/>
    <lineage>
        <taxon>Bacteria</taxon>
        <taxon>Bacillati</taxon>
        <taxon>Actinomycetota</taxon>
        <taxon>Actinomycetes</taxon>
        <taxon>Propionibacteriales</taxon>
        <taxon>Propionibacteriaceae</taxon>
        <taxon>Propioniferax</taxon>
    </lineage>
</organism>
<comment type="caution">
    <text evidence="2">The sequence shown here is derived from an EMBL/GenBank/DDBJ whole genome shotgun (WGS) entry which is preliminary data.</text>
</comment>
<dbReference type="InterPro" id="IPR036388">
    <property type="entry name" value="WH-like_DNA-bd_sf"/>
</dbReference>
<evidence type="ECO:0000313" key="2">
    <source>
        <dbReference type="EMBL" id="TQL57261.1"/>
    </source>
</evidence>
<proteinExistence type="predicted"/>
<evidence type="ECO:0000259" key="1">
    <source>
        <dbReference type="SMART" id="SM00418"/>
    </source>
</evidence>
<dbReference type="Gene3D" id="1.10.10.10">
    <property type="entry name" value="Winged helix-like DNA-binding domain superfamily/Winged helix DNA-binding domain"/>
    <property type="match status" value="1"/>
</dbReference>
<dbReference type="Proteomes" id="UP000316196">
    <property type="component" value="Unassembled WGS sequence"/>
</dbReference>
<reference evidence="2 3" key="1">
    <citation type="submission" date="2019-06" db="EMBL/GenBank/DDBJ databases">
        <title>Sequencing the genomes of 1000 actinobacteria strains.</title>
        <authorList>
            <person name="Klenk H.-P."/>
        </authorList>
    </citation>
    <scope>NUCLEOTIDE SEQUENCE [LARGE SCALE GENOMIC DNA]</scope>
    <source>
        <strain evidence="2 3">DSM 8251</strain>
    </source>
</reference>
<dbReference type="PANTHER" id="PTHR30363:SF28">
    <property type="entry name" value="TRANSCRIPTIONAL REGULATORY PROTEIN-RELATED"/>
    <property type="match status" value="1"/>
</dbReference>
<dbReference type="InterPro" id="IPR050313">
    <property type="entry name" value="Carb_Metab_HTH_regulators"/>
</dbReference>
<sequence length="225" mass="24391">MTVSHEIPTRELVQRSILQRGPSTVADLAESLDLTPAGVRRHLAQLVEDGLLRSREQRVYGARGRGRPAKVFELTEAGRERFHQAYDDLAIAALEQLAESAGDVAVEKLAQERVSVVEQRYHALRHELPDAEPAEVLARALSADGYVASTRPAPRGVGGAGVQICQHHCPVAHVASRFPQLCNAETELFSELLGVHVQRLATIAHGDGVCTTHVPTVITPSDQEA</sequence>
<dbReference type="PANTHER" id="PTHR30363">
    <property type="entry name" value="HTH-TYPE TRANSCRIPTIONAL REGULATOR SRLR-RELATED"/>
    <property type="match status" value="1"/>
</dbReference>
<dbReference type="InterPro" id="IPR011991">
    <property type="entry name" value="ArsR-like_HTH"/>
</dbReference>
<dbReference type="GO" id="GO:0003700">
    <property type="term" value="F:DNA-binding transcription factor activity"/>
    <property type="evidence" value="ECO:0007669"/>
    <property type="project" value="InterPro"/>
</dbReference>
<dbReference type="SMART" id="SM00418">
    <property type="entry name" value="HTH_ARSR"/>
    <property type="match status" value="1"/>
</dbReference>
<accession>A0A542ZAE2</accession>